<evidence type="ECO:0000256" key="10">
    <source>
        <dbReference type="ARBA" id="ARBA00023268"/>
    </source>
</evidence>
<evidence type="ECO:0000256" key="7">
    <source>
        <dbReference type="ARBA" id="ARBA00022918"/>
    </source>
</evidence>
<keyword evidence="4" id="KW-0378">Hydrolase</keyword>
<keyword evidence="7" id="KW-0695">RNA-directed DNA polymerase</keyword>
<dbReference type="GO" id="GO:0006310">
    <property type="term" value="P:DNA recombination"/>
    <property type="evidence" value="ECO:0007669"/>
    <property type="project" value="UniProtKB-KW"/>
</dbReference>
<dbReference type="InterPro" id="IPR001584">
    <property type="entry name" value="Integrase_cat-core"/>
</dbReference>
<keyword evidence="2" id="KW-0479">Metal-binding</keyword>
<evidence type="ECO:0000256" key="2">
    <source>
        <dbReference type="ARBA" id="ARBA00022723"/>
    </source>
</evidence>
<dbReference type="Gene3D" id="3.30.420.10">
    <property type="entry name" value="Ribonuclease H-like superfamily/Ribonuclease H"/>
    <property type="match status" value="1"/>
</dbReference>
<keyword evidence="6" id="KW-0229">DNA integration</keyword>
<keyword evidence="8" id="KW-0239">DNA-directed DNA polymerase</keyword>
<evidence type="ECO:0000313" key="12">
    <source>
        <dbReference type="EnsemblMetazoa" id="XP_024081556.1"/>
    </source>
</evidence>
<dbReference type="InterPro" id="IPR043502">
    <property type="entry name" value="DNA/RNA_pol_sf"/>
</dbReference>
<dbReference type="SUPFAM" id="SSF53098">
    <property type="entry name" value="Ribonuclease H-like"/>
    <property type="match status" value="1"/>
</dbReference>
<protein>
    <recommendedName>
        <fullName evidence="11">Integrase catalytic domain-containing protein</fullName>
    </recommendedName>
</protein>
<dbReference type="PANTHER" id="PTHR42648">
    <property type="entry name" value="TRANSPOSASE, PUTATIVE-RELATED"/>
    <property type="match status" value="1"/>
</dbReference>
<dbReference type="GO" id="GO:0003887">
    <property type="term" value="F:DNA-directed DNA polymerase activity"/>
    <property type="evidence" value="ECO:0007669"/>
    <property type="project" value="UniProtKB-KW"/>
</dbReference>
<keyword evidence="10" id="KW-0511">Multifunctional enzyme</keyword>
<organism evidence="12 13">
    <name type="scientific">Cimex lectularius</name>
    <name type="common">Bed bug</name>
    <name type="synonym">Acanthia lectularia</name>
    <dbReference type="NCBI Taxonomy" id="79782"/>
    <lineage>
        <taxon>Eukaryota</taxon>
        <taxon>Metazoa</taxon>
        <taxon>Ecdysozoa</taxon>
        <taxon>Arthropoda</taxon>
        <taxon>Hexapoda</taxon>
        <taxon>Insecta</taxon>
        <taxon>Pterygota</taxon>
        <taxon>Neoptera</taxon>
        <taxon>Paraneoptera</taxon>
        <taxon>Hemiptera</taxon>
        <taxon>Heteroptera</taxon>
        <taxon>Panheteroptera</taxon>
        <taxon>Cimicomorpha</taxon>
        <taxon>Cimicidae</taxon>
        <taxon>Cimex</taxon>
    </lineage>
</organism>
<dbReference type="InterPro" id="IPR057670">
    <property type="entry name" value="SH3_retrovirus"/>
</dbReference>
<dbReference type="GO" id="GO:0042575">
    <property type="term" value="C:DNA polymerase complex"/>
    <property type="evidence" value="ECO:0007669"/>
    <property type="project" value="UniProtKB-ARBA"/>
</dbReference>
<dbReference type="Pfam" id="PF00665">
    <property type="entry name" value="rve"/>
    <property type="match status" value="1"/>
</dbReference>
<dbReference type="GO" id="GO:0004519">
    <property type="term" value="F:endonuclease activity"/>
    <property type="evidence" value="ECO:0007669"/>
    <property type="project" value="UniProtKB-KW"/>
</dbReference>
<dbReference type="OMA" id="WGEAINT"/>
<dbReference type="GeneID" id="106664782"/>
<dbReference type="Proteomes" id="UP000494040">
    <property type="component" value="Unassembled WGS sequence"/>
</dbReference>
<keyword evidence="8" id="KW-0808">Transferase</keyword>
<feature type="domain" description="Integrase catalytic" evidence="11">
    <location>
        <begin position="40"/>
        <end position="206"/>
    </location>
</feature>
<dbReference type="Pfam" id="PF07727">
    <property type="entry name" value="RVT_2"/>
    <property type="match status" value="1"/>
</dbReference>
<keyword evidence="5" id="KW-0460">Magnesium</keyword>
<dbReference type="InterPro" id="IPR039537">
    <property type="entry name" value="Retrotran_Ty1/copia-like"/>
</dbReference>
<evidence type="ECO:0000256" key="3">
    <source>
        <dbReference type="ARBA" id="ARBA00022759"/>
    </source>
</evidence>
<evidence type="ECO:0000313" key="13">
    <source>
        <dbReference type="Proteomes" id="UP000494040"/>
    </source>
</evidence>
<evidence type="ECO:0000256" key="5">
    <source>
        <dbReference type="ARBA" id="ARBA00022842"/>
    </source>
</evidence>
<proteinExistence type="predicted"/>
<keyword evidence="13" id="KW-1185">Reference proteome</keyword>
<name>A0A8I6TLX8_CIMLE</name>
<dbReference type="InterPro" id="IPR012337">
    <property type="entry name" value="RNaseH-like_sf"/>
</dbReference>
<evidence type="ECO:0000256" key="1">
    <source>
        <dbReference type="ARBA" id="ARBA00022722"/>
    </source>
</evidence>
<dbReference type="GO" id="GO:0003676">
    <property type="term" value="F:nucleic acid binding"/>
    <property type="evidence" value="ECO:0007669"/>
    <property type="project" value="InterPro"/>
</dbReference>
<evidence type="ECO:0000259" key="11">
    <source>
        <dbReference type="PROSITE" id="PS50994"/>
    </source>
</evidence>
<keyword evidence="1" id="KW-0540">Nuclease</keyword>
<dbReference type="AlphaFoldDB" id="A0A8I6TLX8"/>
<dbReference type="EnsemblMetazoa" id="XM_024225788.1">
    <property type="protein sequence ID" value="XP_024081556.1"/>
    <property type="gene ID" value="LOC106664782"/>
</dbReference>
<dbReference type="Pfam" id="PF25597">
    <property type="entry name" value="SH3_retrovirus"/>
    <property type="match status" value="1"/>
</dbReference>
<dbReference type="GO" id="GO:0046872">
    <property type="term" value="F:metal ion binding"/>
    <property type="evidence" value="ECO:0007669"/>
    <property type="project" value="UniProtKB-KW"/>
</dbReference>
<dbReference type="PROSITE" id="PS50994">
    <property type="entry name" value="INTEGRASE"/>
    <property type="match status" value="1"/>
</dbReference>
<dbReference type="GO" id="GO:0003964">
    <property type="term" value="F:RNA-directed DNA polymerase activity"/>
    <property type="evidence" value="ECO:0007669"/>
    <property type="project" value="UniProtKB-KW"/>
</dbReference>
<keyword evidence="9" id="KW-0233">DNA recombination</keyword>
<reference evidence="12" key="1">
    <citation type="submission" date="2022-01" db="UniProtKB">
        <authorList>
            <consortium name="EnsemblMetazoa"/>
        </authorList>
    </citation>
    <scope>IDENTIFICATION</scope>
</reference>
<dbReference type="SUPFAM" id="SSF56672">
    <property type="entry name" value="DNA/RNA polymerases"/>
    <property type="match status" value="1"/>
</dbReference>
<dbReference type="InterPro" id="IPR013103">
    <property type="entry name" value="RVT_2"/>
</dbReference>
<sequence>MSMLQDMTYGIDKLMVRNDPCEVCIKGKHVRLPFKRSKFRAQKPLELVHTDLCGPMETKSIGGNRYFFILIDDYSRYTMIYFLKSKDEVTQVFKEYCALVENEMNLQIKTLRSDNGMEYINRNMENFLREKGIKHQRTVRYTPQQNGLAERANRAIVDKARCLLQDAGLPKEYWAEAVSTAVYLNNRSPTKSLSNKTPYEAWYSRKPNLRFLKIFGCEAMVQVPKERRRKWDPRSEKMIFVGYCQNTKGYRLIDPVTKKVTISRDVIFLEEKMINNSELQNIKDIYHSPDIHNEEEIVSDDEQEITQDNQSEECHEIEHYNQGQQEELEINQEQVRRTKRTPKPKFDPDFVYLLSENDDPSTVMEARQSPQAAKWEAAMSEELNSFAENDTFEWANLPKGETALRTKWVFKLKKSTKEEAKYKARLVVKGCSQRQGIDYEETFSPVVKYPSLRFLFALATKKDMNITHMDVKTAYLQGQIDKEIYVIPPEEMKNKPKGKVWLLKRAMYGLKQSGRCWNQRLHTVMTGLGLQQSKADPCIYFKVIPDGMIVIAIYVDDLLIFSNQCDLQTCVTQKLENEFSMKNLGEVKDCLGMNITRDRKLGKLWINQTTYIKKIIEKFGMSEANPVLTPMEPGIILRELVKSDVNSAQCNDSVPYQQAIGSLLYVSQISRPDIAFAVNSLSQFNNNPLKCHWQAVKRVIRYLKGTSDLKLEFSKNENSNLLCFSDADWGNKNNDRHSVSGSSFKYMGGLISWASKKQRTVALSTVEAEYVALSCTVQEAMWLRVLFKELANETMPTTVFCDNMGAIHLAQNNVTSQRSKHIDIRYHFIRESVQGKLIKLNYLPTEQMLSDILTKPLNREKHVHFVKMMGLV</sequence>
<dbReference type="CDD" id="cd09272">
    <property type="entry name" value="RNase_HI_RT_Ty1"/>
    <property type="match status" value="1"/>
</dbReference>
<evidence type="ECO:0000256" key="8">
    <source>
        <dbReference type="ARBA" id="ARBA00022932"/>
    </source>
</evidence>
<dbReference type="InterPro" id="IPR036397">
    <property type="entry name" value="RNaseH_sf"/>
</dbReference>
<evidence type="ECO:0000256" key="9">
    <source>
        <dbReference type="ARBA" id="ARBA00023172"/>
    </source>
</evidence>
<dbReference type="KEGG" id="clec:106664782"/>
<dbReference type="RefSeq" id="XP_024081556.1">
    <property type="nucleotide sequence ID" value="XM_024225788.1"/>
</dbReference>
<evidence type="ECO:0000256" key="4">
    <source>
        <dbReference type="ARBA" id="ARBA00022801"/>
    </source>
</evidence>
<dbReference type="GO" id="GO:0015074">
    <property type="term" value="P:DNA integration"/>
    <property type="evidence" value="ECO:0007669"/>
    <property type="project" value="UniProtKB-KW"/>
</dbReference>
<keyword evidence="8" id="KW-0548">Nucleotidyltransferase</keyword>
<dbReference type="OrthoDB" id="6628743at2759"/>
<evidence type="ECO:0000256" key="6">
    <source>
        <dbReference type="ARBA" id="ARBA00022908"/>
    </source>
</evidence>
<dbReference type="PANTHER" id="PTHR42648:SF11">
    <property type="entry name" value="TRANSPOSON TY4-P GAG-POL POLYPROTEIN"/>
    <property type="match status" value="1"/>
</dbReference>
<accession>A0A8I6TLX8</accession>
<keyword evidence="3" id="KW-0255">Endonuclease</keyword>
<dbReference type="GO" id="GO:0016787">
    <property type="term" value="F:hydrolase activity"/>
    <property type="evidence" value="ECO:0007669"/>
    <property type="project" value="UniProtKB-KW"/>
</dbReference>